<reference evidence="2 3" key="1">
    <citation type="submission" date="2024-08" db="EMBL/GenBank/DDBJ databases">
        <authorList>
            <person name="Cucini C."/>
            <person name="Frati F."/>
        </authorList>
    </citation>
    <scope>NUCLEOTIDE SEQUENCE [LARGE SCALE GENOMIC DNA]</scope>
</reference>
<feature type="compositionally biased region" description="Polar residues" evidence="1">
    <location>
        <begin position="74"/>
        <end position="84"/>
    </location>
</feature>
<feature type="region of interest" description="Disordered" evidence="1">
    <location>
        <begin position="161"/>
        <end position="186"/>
    </location>
</feature>
<proteinExistence type="predicted"/>
<comment type="caution">
    <text evidence="2">The sequence shown here is derived from an EMBL/GenBank/DDBJ whole genome shotgun (WGS) entry which is preliminary data.</text>
</comment>
<accession>A0ABP1QVC5</accession>
<evidence type="ECO:0000313" key="2">
    <source>
        <dbReference type="EMBL" id="CAL8112687.1"/>
    </source>
</evidence>
<dbReference type="EMBL" id="CAXLJM020000049">
    <property type="protein sequence ID" value="CAL8112687.1"/>
    <property type="molecule type" value="Genomic_DNA"/>
</dbReference>
<gene>
    <name evidence="2" type="ORF">ODALV1_LOCUS15736</name>
</gene>
<keyword evidence="3" id="KW-1185">Reference proteome</keyword>
<sequence>MSRIFLIKEYLEQQLDVPIEKARMYAMTLSKILDSKPDVAIFVLEKLIGVSQDLSSDVMTTLLILTECHPLQSSSETSKVQVTESADVKVSKKQDDSGQVKSSDRGGETSSQTRRETKKKEENEVMDAVSNKDERNGSVEDVVEEFPYSVRENIAAEKGAIVDDSLNASESGSSGGKDENVDGESGPPEMELMCPFCLSIIIGLEKRIPHLLICKMLPDTEIRTRELEANFQLMIVRCPTHKKMTWIPPFIPTRKCVLCPKFIIWDIDCFTRHLETDHSPFPKIYILPELHEMLSTIISNIDYLETMEENLGDETLTTVSRIEEKYRSVMESDFDRKILTRAKKRESRAIESLPDKSKS</sequence>
<feature type="compositionally biased region" description="Basic and acidic residues" evidence="1">
    <location>
        <begin position="86"/>
        <end position="123"/>
    </location>
</feature>
<organism evidence="2 3">
    <name type="scientific">Orchesella dallaii</name>
    <dbReference type="NCBI Taxonomy" id="48710"/>
    <lineage>
        <taxon>Eukaryota</taxon>
        <taxon>Metazoa</taxon>
        <taxon>Ecdysozoa</taxon>
        <taxon>Arthropoda</taxon>
        <taxon>Hexapoda</taxon>
        <taxon>Collembola</taxon>
        <taxon>Entomobryomorpha</taxon>
        <taxon>Entomobryoidea</taxon>
        <taxon>Orchesellidae</taxon>
        <taxon>Orchesellinae</taxon>
        <taxon>Orchesella</taxon>
    </lineage>
</organism>
<dbReference type="Proteomes" id="UP001642540">
    <property type="component" value="Unassembled WGS sequence"/>
</dbReference>
<evidence type="ECO:0000313" key="3">
    <source>
        <dbReference type="Proteomes" id="UP001642540"/>
    </source>
</evidence>
<name>A0ABP1QVC5_9HEXA</name>
<feature type="region of interest" description="Disordered" evidence="1">
    <location>
        <begin position="74"/>
        <end position="140"/>
    </location>
</feature>
<protein>
    <submittedName>
        <fullName evidence="2">Uncharacterized protein</fullName>
    </submittedName>
</protein>
<evidence type="ECO:0000256" key="1">
    <source>
        <dbReference type="SAM" id="MobiDB-lite"/>
    </source>
</evidence>